<sequence>MDGICKAVLTAAVVWLVMGAVRHGGHRLAGVAAALPTITAPTLAWLAHEQGVVFATQAAVASVAACAMLAVFAMVYALLAQRGGAGRALVGGLAAAAALAWPVFAASAQLADALVLALGCCAVAWYTIRRHGAHKGAQRDSRCSRACAATAVGGITALTTTLGPLIGSFAAGLMASLPLISGAVAVVEHSASGPAAAARFLHGYVGGLFGKAAFGTVFALLAAPIGAPWALLWACASACAVPLLFAPSRTAAHA</sequence>
<dbReference type="EMBL" id="BAAAEW010000042">
    <property type="protein sequence ID" value="GAA0764492.1"/>
    <property type="molecule type" value="Genomic_DNA"/>
</dbReference>
<evidence type="ECO:0000313" key="3">
    <source>
        <dbReference type="Proteomes" id="UP001500279"/>
    </source>
</evidence>
<evidence type="ECO:0008006" key="4">
    <source>
        <dbReference type="Google" id="ProtNLM"/>
    </source>
</evidence>
<reference evidence="2 3" key="1">
    <citation type="journal article" date="2019" name="Int. J. Syst. Evol. Microbiol.">
        <title>The Global Catalogue of Microorganisms (GCM) 10K type strain sequencing project: providing services to taxonomists for standard genome sequencing and annotation.</title>
        <authorList>
            <consortium name="The Broad Institute Genomics Platform"/>
            <consortium name="The Broad Institute Genome Sequencing Center for Infectious Disease"/>
            <person name="Wu L."/>
            <person name="Ma J."/>
        </authorList>
    </citation>
    <scope>NUCLEOTIDE SEQUENCE [LARGE SCALE GENOMIC DNA]</scope>
    <source>
        <strain evidence="2 3">JCM 15503</strain>
    </source>
</reference>
<feature type="transmembrane region" description="Helical" evidence="1">
    <location>
        <begin position="203"/>
        <end position="223"/>
    </location>
</feature>
<evidence type="ECO:0000256" key="1">
    <source>
        <dbReference type="SAM" id="Phobius"/>
    </source>
</evidence>
<accession>A0ABN1KF50</accession>
<feature type="transmembrane region" description="Helical" evidence="1">
    <location>
        <begin position="148"/>
        <end position="167"/>
    </location>
</feature>
<organism evidence="2 3">
    <name type="scientific">Ideonella azotifigens</name>
    <dbReference type="NCBI Taxonomy" id="513160"/>
    <lineage>
        <taxon>Bacteria</taxon>
        <taxon>Pseudomonadati</taxon>
        <taxon>Pseudomonadota</taxon>
        <taxon>Betaproteobacteria</taxon>
        <taxon>Burkholderiales</taxon>
        <taxon>Sphaerotilaceae</taxon>
        <taxon>Ideonella</taxon>
    </lineage>
</organism>
<gene>
    <name evidence="2" type="ORF">GCM10009107_50670</name>
</gene>
<keyword evidence="3" id="KW-1185">Reference proteome</keyword>
<keyword evidence="1" id="KW-1133">Transmembrane helix</keyword>
<name>A0ABN1KF50_9BURK</name>
<dbReference type="Proteomes" id="UP001500279">
    <property type="component" value="Unassembled WGS sequence"/>
</dbReference>
<keyword evidence="1" id="KW-0472">Membrane</keyword>
<evidence type="ECO:0000313" key="2">
    <source>
        <dbReference type="EMBL" id="GAA0764492.1"/>
    </source>
</evidence>
<comment type="caution">
    <text evidence="2">The sequence shown here is derived from an EMBL/GenBank/DDBJ whole genome shotgun (WGS) entry which is preliminary data.</text>
</comment>
<dbReference type="RefSeq" id="WP_231011088.1">
    <property type="nucleotide sequence ID" value="NZ_BAAAEW010000042.1"/>
</dbReference>
<feature type="transmembrane region" description="Helical" evidence="1">
    <location>
        <begin position="110"/>
        <end position="128"/>
    </location>
</feature>
<keyword evidence="1" id="KW-0812">Transmembrane</keyword>
<protein>
    <recommendedName>
        <fullName evidence="4">MFS transporter</fullName>
    </recommendedName>
</protein>
<proteinExistence type="predicted"/>
<feature type="transmembrane region" description="Helical" evidence="1">
    <location>
        <begin position="229"/>
        <end position="246"/>
    </location>
</feature>
<feature type="transmembrane region" description="Helical" evidence="1">
    <location>
        <begin position="86"/>
        <end position="104"/>
    </location>
</feature>
<feature type="transmembrane region" description="Helical" evidence="1">
    <location>
        <begin position="58"/>
        <end position="79"/>
    </location>
</feature>